<dbReference type="InterPro" id="IPR007527">
    <property type="entry name" value="Znf_SWIM"/>
</dbReference>
<dbReference type="STRING" id="3818.A0A445DVE5"/>
<keyword evidence="1" id="KW-0479">Metal-binding</keyword>
<proteinExistence type="predicted"/>
<sequence length="225" mass="26036">MEKLRKESRQWQPIWAEDTRYEKFEVHGHPTHHVVDLGKKLCTCQFWMLTGIPCVHACAAISRVNKWPEDFCHKLLTMESYKATYSHHINPLPGQQLWKRSEANRPLAPLVKRKPGQLQTKRRNDTDEGGQSSKKSNPTTTLKRQLRPFACKYCLQKAENSQKEHEQNRNTPTRPRKLPLRRRSPTPTGSASFNPMEGASEATAARLANFLKFVPTPEFKLPRKK</sequence>
<dbReference type="EMBL" id="SDMP01000003">
    <property type="protein sequence ID" value="RYR67172.1"/>
    <property type="molecule type" value="Genomic_DNA"/>
</dbReference>
<evidence type="ECO:0000259" key="6">
    <source>
        <dbReference type="PROSITE" id="PS50966"/>
    </source>
</evidence>
<reference evidence="7 8" key="1">
    <citation type="submission" date="2019-01" db="EMBL/GenBank/DDBJ databases">
        <title>Sequencing of cultivated peanut Arachis hypogaea provides insights into genome evolution and oil improvement.</title>
        <authorList>
            <person name="Chen X."/>
        </authorList>
    </citation>
    <scope>NUCLEOTIDE SEQUENCE [LARGE SCALE GENOMIC DNA]</scope>
    <source>
        <strain evidence="8">cv. Fuhuasheng</strain>
        <tissue evidence="7">Leaves</tissue>
    </source>
</reference>
<keyword evidence="8" id="KW-1185">Reference proteome</keyword>
<dbReference type="SMART" id="SM00575">
    <property type="entry name" value="ZnF_PMZ"/>
    <property type="match status" value="1"/>
</dbReference>
<feature type="compositionally biased region" description="Polar residues" evidence="5">
    <location>
        <begin position="129"/>
        <end position="142"/>
    </location>
</feature>
<keyword evidence="2 4" id="KW-0863">Zinc-finger</keyword>
<dbReference type="Proteomes" id="UP000289738">
    <property type="component" value="Chromosome A03"/>
</dbReference>
<dbReference type="GO" id="GO:0008270">
    <property type="term" value="F:zinc ion binding"/>
    <property type="evidence" value="ECO:0007669"/>
    <property type="project" value="UniProtKB-KW"/>
</dbReference>
<comment type="caution">
    <text evidence="7">The sequence shown here is derived from an EMBL/GenBank/DDBJ whole genome shotgun (WGS) entry which is preliminary data.</text>
</comment>
<protein>
    <recommendedName>
        <fullName evidence="6">SWIM-type domain-containing protein</fullName>
    </recommendedName>
</protein>
<accession>A0A445DVE5</accession>
<feature type="compositionally biased region" description="Basic residues" evidence="5">
    <location>
        <begin position="174"/>
        <end position="184"/>
    </location>
</feature>
<evidence type="ECO:0000256" key="2">
    <source>
        <dbReference type="ARBA" id="ARBA00022771"/>
    </source>
</evidence>
<dbReference type="PANTHER" id="PTHR31973">
    <property type="entry name" value="POLYPROTEIN, PUTATIVE-RELATED"/>
    <property type="match status" value="1"/>
</dbReference>
<evidence type="ECO:0000256" key="3">
    <source>
        <dbReference type="ARBA" id="ARBA00022833"/>
    </source>
</evidence>
<feature type="region of interest" description="Disordered" evidence="5">
    <location>
        <begin position="159"/>
        <end position="200"/>
    </location>
</feature>
<evidence type="ECO:0000313" key="7">
    <source>
        <dbReference type="EMBL" id="RYR67172.1"/>
    </source>
</evidence>
<dbReference type="PROSITE" id="PS50966">
    <property type="entry name" value="ZF_SWIM"/>
    <property type="match status" value="1"/>
</dbReference>
<evidence type="ECO:0000256" key="5">
    <source>
        <dbReference type="SAM" id="MobiDB-lite"/>
    </source>
</evidence>
<dbReference type="PANTHER" id="PTHR31973:SF187">
    <property type="entry name" value="MUTATOR TRANSPOSASE MUDRA PROTEIN"/>
    <property type="match status" value="1"/>
</dbReference>
<gene>
    <name evidence="7" type="ORF">Ahy_A03g013463</name>
</gene>
<feature type="region of interest" description="Disordered" evidence="5">
    <location>
        <begin position="107"/>
        <end position="142"/>
    </location>
</feature>
<evidence type="ECO:0000256" key="1">
    <source>
        <dbReference type="ARBA" id="ARBA00022723"/>
    </source>
</evidence>
<dbReference type="Pfam" id="PF04434">
    <property type="entry name" value="SWIM"/>
    <property type="match status" value="1"/>
</dbReference>
<feature type="domain" description="SWIM-type" evidence="6">
    <location>
        <begin position="33"/>
        <end position="65"/>
    </location>
</feature>
<name>A0A445DVE5_ARAHY</name>
<dbReference type="AlphaFoldDB" id="A0A445DVE5"/>
<organism evidence="7 8">
    <name type="scientific">Arachis hypogaea</name>
    <name type="common">Peanut</name>
    <dbReference type="NCBI Taxonomy" id="3818"/>
    <lineage>
        <taxon>Eukaryota</taxon>
        <taxon>Viridiplantae</taxon>
        <taxon>Streptophyta</taxon>
        <taxon>Embryophyta</taxon>
        <taxon>Tracheophyta</taxon>
        <taxon>Spermatophyta</taxon>
        <taxon>Magnoliopsida</taxon>
        <taxon>eudicotyledons</taxon>
        <taxon>Gunneridae</taxon>
        <taxon>Pentapetalae</taxon>
        <taxon>rosids</taxon>
        <taxon>fabids</taxon>
        <taxon>Fabales</taxon>
        <taxon>Fabaceae</taxon>
        <taxon>Papilionoideae</taxon>
        <taxon>50 kb inversion clade</taxon>
        <taxon>dalbergioids sensu lato</taxon>
        <taxon>Dalbergieae</taxon>
        <taxon>Pterocarpus clade</taxon>
        <taxon>Arachis</taxon>
    </lineage>
</organism>
<dbReference type="InterPro" id="IPR006564">
    <property type="entry name" value="Znf_PMZ"/>
</dbReference>
<evidence type="ECO:0000256" key="4">
    <source>
        <dbReference type="PROSITE-ProRule" id="PRU00325"/>
    </source>
</evidence>
<evidence type="ECO:0000313" key="8">
    <source>
        <dbReference type="Proteomes" id="UP000289738"/>
    </source>
</evidence>
<keyword evidence="3" id="KW-0862">Zinc</keyword>